<keyword evidence="1" id="KW-0472">Membrane</keyword>
<dbReference type="Proteomes" id="UP001288320">
    <property type="component" value="Unassembled WGS sequence"/>
</dbReference>
<dbReference type="Proteomes" id="UP001284901">
    <property type="component" value="Unassembled WGS sequence"/>
</dbReference>
<evidence type="ECO:0000313" key="4">
    <source>
        <dbReference type="EMBL" id="MDY5146009.1"/>
    </source>
</evidence>
<feature type="transmembrane region" description="Helical" evidence="1">
    <location>
        <begin position="295"/>
        <end position="316"/>
    </location>
</feature>
<accession>A0AAW9HCA2</accession>
<dbReference type="RefSeq" id="WP_143231858.1">
    <property type="nucleotide sequence ID" value="NZ_CAUPFC010000019.1"/>
</dbReference>
<dbReference type="Pfam" id="PF13231">
    <property type="entry name" value="PMT_2"/>
    <property type="match status" value="1"/>
</dbReference>
<feature type="transmembrane region" description="Helical" evidence="1">
    <location>
        <begin position="165"/>
        <end position="185"/>
    </location>
</feature>
<evidence type="ECO:0000313" key="3">
    <source>
        <dbReference type="EMBL" id="MDY5140643.1"/>
    </source>
</evidence>
<evidence type="ECO:0000313" key="6">
    <source>
        <dbReference type="Proteomes" id="UP001288320"/>
    </source>
</evidence>
<keyword evidence="1" id="KW-0812">Transmembrane</keyword>
<feature type="transmembrane region" description="Helical" evidence="1">
    <location>
        <begin position="191"/>
        <end position="209"/>
    </location>
</feature>
<sequence length="472" mass="51003">MVAATHADVRAPQAASSSQHSKHRAALVSRLRRISAGRPWVVWLAVLLFFGILGGALNLHFIITNPHLSPFDEYVYLDAVDKAGRGIVVRDGMATDSYAREVLACLGFGSNPVSSATIGVCGGDFPDEKLPFAGYTTAGVHSPVYYFLTAWLAKPFMMLGMGLLGSARLTSVLWLVLGMTVLAWGMRRVGATWAMALTVPLLITSMPTFRTTNCYITPDALNLLVGTLIIFGSIFYARRQWSLGWLLLIAAVACVVKMQNIFAVVAALIFLVWYRMRPGNGWGKKAAAEPAALPRWWEIGALGLVSAVAGGAWLVIRPFITVARPDIVVDPTGVLDLRQLPYMTDDALQIVFAGIGGTAEQYPKSPFASVALWLGITAIVSVAWILERHSTLEQRFCQAAAVSFLGIAPGVVLGFNILAGSLTFMQHRYGMVLIPLFCAAAAWIKLRHSVTWGLAIVTACMYGYALIIPSAT</sequence>
<dbReference type="GeneID" id="92814615"/>
<name>A0AAW9HCA2_9ACTO</name>
<evidence type="ECO:0000256" key="1">
    <source>
        <dbReference type="SAM" id="Phobius"/>
    </source>
</evidence>
<feature type="transmembrane region" description="Helical" evidence="1">
    <location>
        <begin position="221"/>
        <end position="237"/>
    </location>
</feature>
<feature type="domain" description="Glycosyltransferase RgtA/B/C/D-like" evidence="2">
    <location>
        <begin position="148"/>
        <end position="274"/>
    </location>
</feature>
<dbReference type="EMBL" id="JAWNFV010000008">
    <property type="protein sequence ID" value="MDY5140643.1"/>
    <property type="molecule type" value="Genomic_DNA"/>
</dbReference>
<proteinExistence type="predicted"/>
<evidence type="ECO:0000313" key="5">
    <source>
        <dbReference type="Proteomes" id="UP001284901"/>
    </source>
</evidence>
<keyword evidence="5" id="KW-1185">Reference proteome</keyword>
<organism evidence="3 6">
    <name type="scientific">Actinotignum timonense</name>
    <dbReference type="NCBI Taxonomy" id="1870995"/>
    <lineage>
        <taxon>Bacteria</taxon>
        <taxon>Bacillati</taxon>
        <taxon>Actinomycetota</taxon>
        <taxon>Actinomycetes</taxon>
        <taxon>Actinomycetales</taxon>
        <taxon>Actinomycetaceae</taxon>
        <taxon>Actinotignum</taxon>
    </lineage>
</organism>
<feature type="transmembrane region" description="Helical" evidence="1">
    <location>
        <begin position="40"/>
        <end position="63"/>
    </location>
</feature>
<feature type="transmembrane region" description="Helical" evidence="1">
    <location>
        <begin position="243"/>
        <end position="274"/>
    </location>
</feature>
<keyword evidence="1" id="KW-1133">Transmembrane helix</keyword>
<dbReference type="AlphaFoldDB" id="A0AAW9HCA2"/>
<feature type="transmembrane region" description="Helical" evidence="1">
    <location>
        <begin position="425"/>
        <end position="444"/>
    </location>
</feature>
<gene>
    <name evidence="3" type="ORF">R6G74_04870</name>
    <name evidence="4" type="ORF">R6P33_03075</name>
</gene>
<evidence type="ECO:0000259" key="2">
    <source>
        <dbReference type="Pfam" id="PF13231"/>
    </source>
</evidence>
<feature type="transmembrane region" description="Helical" evidence="1">
    <location>
        <begin position="367"/>
        <end position="386"/>
    </location>
</feature>
<comment type="caution">
    <text evidence="3">The sequence shown here is derived from an EMBL/GenBank/DDBJ whole genome shotgun (WGS) entry which is preliminary data.</text>
</comment>
<reference evidence="3 5" key="1">
    <citation type="submission" date="2023-10" db="EMBL/GenBank/DDBJ databases">
        <title>Whole Genome based description of the genera Actinobaculum and Actinotignum reveals a complex phylogenetic relationship within the species included in the genus Actinotignum.</title>
        <authorList>
            <person name="Jensen C.S."/>
            <person name="Dargis R."/>
            <person name="Kemp M."/>
            <person name="Christensen J.J."/>
        </authorList>
    </citation>
    <scope>NUCLEOTIDE SEQUENCE</scope>
    <source>
        <strain evidence="4 5">SLA_B089</strain>
        <strain evidence="3">SLA_B245</strain>
    </source>
</reference>
<dbReference type="InterPro" id="IPR038731">
    <property type="entry name" value="RgtA/B/C-like"/>
</dbReference>
<dbReference type="EMBL" id="JAWNFY010000006">
    <property type="protein sequence ID" value="MDY5146009.1"/>
    <property type="molecule type" value="Genomic_DNA"/>
</dbReference>
<protein>
    <submittedName>
        <fullName evidence="3">Glycosyltransferase family 39 protein</fullName>
    </submittedName>
</protein>
<feature type="transmembrane region" description="Helical" evidence="1">
    <location>
        <begin position="451"/>
        <end position="471"/>
    </location>
</feature>
<feature type="transmembrane region" description="Helical" evidence="1">
    <location>
        <begin position="398"/>
        <end position="419"/>
    </location>
</feature>